<name>A0A7Y6IA86_9ACTN</name>
<reference evidence="2 3" key="1">
    <citation type="submission" date="2020-06" db="EMBL/GenBank/DDBJ databases">
        <title>Nonomuraea sp. SMC257, a novel actinomycete isolated from soil.</title>
        <authorList>
            <person name="Chanama M."/>
        </authorList>
    </citation>
    <scope>NUCLEOTIDE SEQUENCE [LARGE SCALE GENOMIC DNA]</scope>
    <source>
        <strain evidence="2 3">SMC257</strain>
    </source>
</reference>
<dbReference type="InterPro" id="IPR051908">
    <property type="entry name" value="Ribosomal_N-acetyltransferase"/>
</dbReference>
<evidence type="ECO:0000313" key="3">
    <source>
        <dbReference type="Proteomes" id="UP000586042"/>
    </source>
</evidence>
<protein>
    <submittedName>
        <fullName evidence="2">GNAT family N-acetyltransferase</fullName>
    </submittedName>
</protein>
<dbReference type="Pfam" id="PF13302">
    <property type="entry name" value="Acetyltransf_3"/>
    <property type="match status" value="1"/>
</dbReference>
<feature type="domain" description="N-acetyltransferase" evidence="1">
    <location>
        <begin position="28"/>
        <end position="194"/>
    </location>
</feature>
<accession>A0A7Y6IA86</accession>
<dbReference type="PANTHER" id="PTHR43441">
    <property type="entry name" value="RIBOSOMAL-PROTEIN-SERINE ACETYLTRANSFERASE"/>
    <property type="match status" value="1"/>
</dbReference>
<dbReference type="Gene3D" id="3.40.630.30">
    <property type="match status" value="1"/>
</dbReference>
<dbReference type="InterPro" id="IPR016181">
    <property type="entry name" value="Acyl_CoA_acyltransferase"/>
</dbReference>
<dbReference type="PROSITE" id="PS51186">
    <property type="entry name" value="GNAT"/>
    <property type="match status" value="1"/>
</dbReference>
<comment type="caution">
    <text evidence="2">The sequence shown here is derived from an EMBL/GenBank/DDBJ whole genome shotgun (WGS) entry which is preliminary data.</text>
</comment>
<dbReference type="EMBL" id="JABWGN010000009">
    <property type="protein sequence ID" value="NUW34537.1"/>
    <property type="molecule type" value="Genomic_DNA"/>
</dbReference>
<dbReference type="InterPro" id="IPR000182">
    <property type="entry name" value="GNAT_dom"/>
</dbReference>
<keyword evidence="2" id="KW-0808">Transferase</keyword>
<dbReference type="GO" id="GO:1990189">
    <property type="term" value="F:protein N-terminal-serine acetyltransferase activity"/>
    <property type="evidence" value="ECO:0007669"/>
    <property type="project" value="TreeGrafter"/>
</dbReference>
<sequence>MPSLVPDALPAGKINGSEQPVLAVRDGVMLRPWQMSDSGFLMDAFRDPGIIRWYARTMADRSEAELWIQRWHDRWAREVGAGWVIESDGTAVGQAHIRDLSLSDGLGRFSCWVVPTARRRGFRTQACQRLVRWAFDDIGLNRLESTHSTQNPRACDAAVKAGFPYEGTLHRKALYPDGWHDLHLHAIVNENSGDFQEEQPL</sequence>
<dbReference type="PANTHER" id="PTHR43441:SF10">
    <property type="entry name" value="ACETYLTRANSFERASE"/>
    <property type="match status" value="1"/>
</dbReference>
<evidence type="ECO:0000313" key="2">
    <source>
        <dbReference type="EMBL" id="NUW34537.1"/>
    </source>
</evidence>
<evidence type="ECO:0000259" key="1">
    <source>
        <dbReference type="PROSITE" id="PS51186"/>
    </source>
</evidence>
<keyword evidence="3" id="KW-1185">Reference proteome</keyword>
<organism evidence="2 3">
    <name type="scientific">Nonomuraea montanisoli</name>
    <dbReference type="NCBI Taxonomy" id="2741721"/>
    <lineage>
        <taxon>Bacteria</taxon>
        <taxon>Bacillati</taxon>
        <taxon>Actinomycetota</taxon>
        <taxon>Actinomycetes</taxon>
        <taxon>Streptosporangiales</taxon>
        <taxon>Streptosporangiaceae</taxon>
        <taxon>Nonomuraea</taxon>
    </lineage>
</organism>
<dbReference type="AlphaFoldDB" id="A0A7Y6IA86"/>
<dbReference type="SUPFAM" id="SSF55729">
    <property type="entry name" value="Acyl-CoA N-acyltransferases (Nat)"/>
    <property type="match status" value="1"/>
</dbReference>
<dbReference type="RefSeq" id="WP_175591977.1">
    <property type="nucleotide sequence ID" value="NZ_JABWGN010000009.1"/>
</dbReference>
<dbReference type="GO" id="GO:0005737">
    <property type="term" value="C:cytoplasm"/>
    <property type="evidence" value="ECO:0007669"/>
    <property type="project" value="TreeGrafter"/>
</dbReference>
<gene>
    <name evidence="2" type="ORF">HTZ77_24305</name>
</gene>
<dbReference type="Proteomes" id="UP000586042">
    <property type="component" value="Unassembled WGS sequence"/>
</dbReference>
<dbReference type="GO" id="GO:0008999">
    <property type="term" value="F:protein-N-terminal-alanine acetyltransferase activity"/>
    <property type="evidence" value="ECO:0007669"/>
    <property type="project" value="TreeGrafter"/>
</dbReference>
<proteinExistence type="predicted"/>